<dbReference type="RefSeq" id="WP_003984130.1">
    <property type="nucleotide sequence ID" value="NZ_CP043496.1"/>
</dbReference>
<proteinExistence type="predicted"/>
<dbReference type="EMBL" id="CP094299">
    <property type="protein sequence ID" value="UNZ08798.1"/>
    <property type="molecule type" value="Genomic_DNA"/>
</dbReference>
<gene>
    <name evidence="1" type="ORF">SRIMR7_42265</name>
</gene>
<reference evidence="1 2" key="1">
    <citation type="submission" date="2022-03" db="EMBL/GenBank/DDBJ databases">
        <title>Complete genome of Streptomyces rimosus ssp. rimosus R7 (=ATCC 10970).</title>
        <authorList>
            <person name="Beganovic S."/>
            <person name="Ruckert C."/>
            <person name="Busche T."/>
            <person name="Kalinowski J."/>
            <person name="Wittmann C."/>
        </authorList>
    </citation>
    <scope>NUCLEOTIDE SEQUENCE [LARGE SCALE GENOMIC DNA]</scope>
    <source>
        <strain evidence="1 2">R7</strain>
        <plasmid evidence="1 2">pSRIMR7</plasmid>
    </source>
</reference>
<keyword evidence="1" id="KW-0614">Plasmid</keyword>
<protein>
    <recommendedName>
        <fullName evidence="3">RacP protein</fullName>
    </recommendedName>
</protein>
<name>A0ABY3ZG41_STRRM</name>
<geneLocation type="plasmid" evidence="1 2">
    <name>pSRIMR7</name>
</geneLocation>
<keyword evidence="2" id="KW-1185">Reference proteome</keyword>
<evidence type="ECO:0000313" key="1">
    <source>
        <dbReference type="EMBL" id="UNZ08798.1"/>
    </source>
</evidence>
<accession>A0ABY3ZG41</accession>
<dbReference type="GeneID" id="71455981"/>
<evidence type="ECO:0000313" key="2">
    <source>
        <dbReference type="Proteomes" id="UP000829494"/>
    </source>
</evidence>
<dbReference type="Proteomes" id="UP000829494">
    <property type="component" value="Plasmid pSRIMR7"/>
</dbReference>
<organism evidence="1 2">
    <name type="scientific">Streptomyces rimosus subsp. rimosus</name>
    <dbReference type="NCBI Taxonomy" id="132474"/>
    <lineage>
        <taxon>Bacteria</taxon>
        <taxon>Bacillati</taxon>
        <taxon>Actinomycetota</taxon>
        <taxon>Actinomycetes</taxon>
        <taxon>Kitasatosporales</taxon>
        <taxon>Streptomycetaceae</taxon>
        <taxon>Streptomyces</taxon>
    </lineage>
</organism>
<sequence length="148" mass="16939">MPLRSKRPARPREARPLSEHYGDLVRVALMEARPAGLHTYQLMVATLLTRSQVARGVRHLRDVGAAEHLTPIIWRRKDGYMFSEDPADWIEYEKKQLAQILGRLTRMITGTLDPHLARYPDDEWAQLVTDQLTGVRSTLAQLSKPSRS</sequence>
<evidence type="ECO:0008006" key="3">
    <source>
        <dbReference type="Google" id="ProtNLM"/>
    </source>
</evidence>